<keyword evidence="3" id="KW-0799">Topoisomerase</keyword>
<evidence type="ECO:0000256" key="5">
    <source>
        <dbReference type="ARBA" id="ARBA00023235"/>
    </source>
</evidence>
<evidence type="ECO:0000313" key="7">
    <source>
        <dbReference type="EMBL" id="MBM3318166.1"/>
    </source>
</evidence>
<dbReference type="InterPro" id="IPR003594">
    <property type="entry name" value="HATPase_dom"/>
</dbReference>
<reference evidence="7" key="1">
    <citation type="submission" date="2019-03" db="EMBL/GenBank/DDBJ databases">
        <title>Lake Tanganyika Metagenome-Assembled Genomes (MAGs).</title>
        <authorList>
            <person name="Tran P."/>
        </authorList>
    </citation>
    <scope>NUCLEOTIDE SEQUENCE</scope>
    <source>
        <strain evidence="7">M_DeepCast_400m_m2_100</strain>
    </source>
</reference>
<dbReference type="Proteomes" id="UP000748308">
    <property type="component" value="Unassembled WGS sequence"/>
</dbReference>
<comment type="caution">
    <text evidence="7">The sequence shown here is derived from an EMBL/GenBank/DDBJ whole genome shotgun (WGS) entry which is preliminary data.</text>
</comment>
<gene>
    <name evidence="7" type="ORF">FJY75_10000</name>
</gene>
<dbReference type="SUPFAM" id="SSF54211">
    <property type="entry name" value="Ribosomal protein S5 domain 2-like"/>
    <property type="match status" value="1"/>
</dbReference>
<dbReference type="PIRSF" id="PIRSF006553">
    <property type="entry name" value="TopoVI_B"/>
    <property type="match status" value="1"/>
</dbReference>
<dbReference type="GO" id="GO:0005524">
    <property type="term" value="F:ATP binding"/>
    <property type="evidence" value="ECO:0007669"/>
    <property type="project" value="UniProtKB-KW"/>
</dbReference>
<dbReference type="NCBIfam" id="TIGR01052">
    <property type="entry name" value="top6b"/>
    <property type="match status" value="1"/>
</dbReference>
<name>A0A938BRU1_UNCEI</name>
<dbReference type="Gene3D" id="3.30.230.10">
    <property type="match status" value="1"/>
</dbReference>
<dbReference type="InterPro" id="IPR036890">
    <property type="entry name" value="HATPase_C_sf"/>
</dbReference>
<dbReference type="PANTHER" id="PTHR48444:SF1">
    <property type="entry name" value="DNA TOPOISOMERASE 6 SUBUNIT B"/>
    <property type="match status" value="1"/>
</dbReference>
<keyword evidence="1" id="KW-0547">Nucleotide-binding</keyword>
<evidence type="ECO:0000256" key="2">
    <source>
        <dbReference type="ARBA" id="ARBA00022840"/>
    </source>
</evidence>
<dbReference type="Pfam" id="PF09239">
    <property type="entry name" value="Topo-VIb_trans"/>
    <property type="match status" value="1"/>
</dbReference>
<dbReference type="Gene3D" id="1.10.8.50">
    <property type="match status" value="1"/>
</dbReference>
<keyword evidence="4" id="KW-0238">DNA-binding</keyword>
<dbReference type="InterPro" id="IPR020568">
    <property type="entry name" value="Ribosomal_Su5_D2-typ_SF"/>
</dbReference>
<dbReference type="SUPFAM" id="SSF55874">
    <property type="entry name" value="ATPase domain of HSP90 chaperone/DNA topoisomerase II/histidine kinase"/>
    <property type="match status" value="1"/>
</dbReference>
<dbReference type="PANTHER" id="PTHR48444">
    <property type="entry name" value="DNA TOPOISOMERASE 6 SUBUNIT B"/>
    <property type="match status" value="1"/>
</dbReference>
<accession>A0A938BRU1</accession>
<organism evidence="7 8">
    <name type="scientific">Eiseniibacteriota bacterium</name>
    <dbReference type="NCBI Taxonomy" id="2212470"/>
    <lineage>
        <taxon>Bacteria</taxon>
        <taxon>Candidatus Eiseniibacteriota</taxon>
    </lineage>
</organism>
<evidence type="ECO:0000256" key="3">
    <source>
        <dbReference type="ARBA" id="ARBA00023029"/>
    </source>
</evidence>
<dbReference type="Gene3D" id="3.30.565.10">
    <property type="entry name" value="Histidine kinase-like ATPase, C-terminal domain"/>
    <property type="match status" value="1"/>
</dbReference>
<keyword evidence="2" id="KW-0067">ATP-binding</keyword>
<evidence type="ECO:0000259" key="6">
    <source>
        <dbReference type="SMART" id="SM00387"/>
    </source>
</evidence>
<dbReference type="EMBL" id="VGIY01000279">
    <property type="protein sequence ID" value="MBM3318166.1"/>
    <property type="molecule type" value="Genomic_DNA"/>
</dbReference>
<dbReference type="CDD" id="cd00823">
    <property type="entry name" value="TopoIIB_Trans"/>
    <property type="match status" value="1"/>
</dbReference>
<feature type="non-terminal residue" evidence="7">
    <location>
        <position position="1"/>
    </location>
</feature>
<dbReference type="SMART" id="SM00387">
    <property type="entry name" value="HATPase_c"/>
    <property type="match status" value="1"/>
</dbReference>
<evidence type="ECO:0000256" key="1">
    <source>
        <dbReference type="ARBA" id="ARBA00022741"/>
    </source>
</evidence>
<evidence type="ECO:0000313" key="8">
    <source>
        <dbReference type="Proteomes" id="UP000748308"/>
    </source>
</evidence>
<dbReference type="AlphaFoldDB" id="A0A938BRU1"/>
<dbReference type="HAMAP" id="MF_00322">
    <property type="entry name" value="Top6B"/>
    <property type="match status" value="1"/>
</dbReference>
<proteinExistence type="inferred from homology"/>
<dbReference type="GO" id="GO:0006265">
    <property type="term" value="P:DNA topological change"/>
    <property type="evidence" value="ECO:0007669"/>
    <property type="project" value="InterPro"/>
</dbReference>
<evidence type="ECO:0000256" key="4">
    <source>
        <dbReference type="ARBA" id="ARBA00023125"/>
    </source>
</evidence>
<dbReference type="GO" id="GO:0003918">
    <property type="term" value="F:DNA topoisomerase type II (double strand cut, ATP-hydrolyzing) activity"/>
    <property type="evidence" value="ECO:0007669"/>
    <property type="project" value="InterPro"/>
</dbReference>
<dbReference type="Pfam" id="PF02518">
    <property type="entry name" value="HATPase_c"/>
    <property type="match status" value="1"/>
</dbReference>
<feature type="domain" description="Histidine kinase/HSP90-like ATPase" evidence="6">
    <location>
        <begin position="9"/>
        <end position="160"/>
    </location>
</feature>
<dbReference type="GO" id="GO:0003677">
    <property type="term" value="F:DNA binding"/>
    <property type="evidence" value="ECO:0007669"/>
    <property type="project" value="UniProtKB-KW"/>
</dbReference>
<dbReference type="InterPro" id="IPR005734">
    <property type="entry name" value="TopoVI_B"/>
</dbReference>
<protein>
    <submittedName>
        <fullName evidence="7">DNA topoisomerase VI subunit B</fullName>
    </submittedName>
</protein>
<dbReference type="NCBIfam" id="NF003218">
    <property type="entry name" value="PRK04184.1"/>
    <property type="match status" value="1"/>
</dbReference>
<keyword evidence="5" id="KW-0413">Isomerase</keyword>
<sequence>NRHLLGFDNPSKALLTTVKEAVDNALDACEDAGVLPEILVRIVQEGEDRFRVSVEDNGPGIVRQQVPKVFGKLLYGSKFHTLRQARGQQGIGISAAGMYGLLTTGKPIVIVSRTGPNSPAHYFELAINTRKNAPDILVDREIDWERPHGTRVEITLQGLYKKGRHSVEGYLRQVAVANPHATLALEPPLAGEPRIELARTADRCPAQPKEIKPHPHGVELGVFLKMLQDTPARTLRQFLQGEFSRVGAKVLDDLAKEMAAAGLAVTLQAAPKKVAVREAEGLHQALGRVKIMAPPTDCLSPIGEELLLRSLRERVAADFYTAVTRPPTVYRGNPFQVEAGLAYGGELPGDELAVLYRYANRVPLQYQRSACAMTKAVIEAPWRNYRISQSRGALPAGPLVLALHIASAWVPFTSESKEAVAHYPEILRETRLALQECGRRLAVHIGRHRRLADAHKKHSYIQKYIPQIGIALQEILGLTDGQREETVATLTDVLQRSRGL</sequence>
<dbReference type="InterPro" id="IPR015320">
    <property type="entry name" value="TopoVI_B_transducer"/>
</dbReference>
<dbReference type="InterPro" id="IPR014721">
    <property type="entry name" value="Ribsml_uS5_D2-typ_fold_subgr"/>
</dbReference>